<gene>
    <name evidence="4" type="primary">rpl19e</name>
    <name evidence="7" type="ORF">ENM31_00910</name>
</gene>
<dbReference type="InterPro" id="IPR039547">
    <property type="entry name" value="Ribosomal_eL19"/>
</dbReference>
<keyword evidence="4" id="KW-0694">RNA-binding</keyword>
<dbReference type="PANTHER" id="PTHR10722">
    <property type="entry name" value="60S RIBOSOMAL PROTEIN L19"/>
    <property type="match status" value="1"/>
</dbReference>
<proteinExistence type="inferred from homology"/>
<keyword evidence="3 4" id="KW-0687">Ribonucleoprotein</keyword>
<dbReference type="Pfam" id="PF01280">
    <property type="entry name" value="Ribosomal_L19e"/>
    <property type="match status" value="1"/>
</dbReference>
<organism evidence="7">
    <name type="scientific">Caldiarchaeum subterraneum</name>
    <dbReference type="NCBI Taxonomy" id="311458"/>
    <lineage>
        <taxon>Archaea</taxon>
        <taxon>Nitrososphaerota</taxon>
        <taxon>Candidatus Caldarchaeales</taxon>
        <taxon>Candidatus Caldarchaeaceae</taxon>
        <taxon>Candidatus Caldarchaeum</taxon>
    </lineage>
</organism>
<dbReference type="Gene3D" id="1.10.1650.10">
    <property type="match status" value="1"/>
</dbReference>
<dbReference type="GO" id="GO:0006412">
    <property type="term" value="P:translation"/>
    <property type="evidence" value="ECO:0007669"/>
    <property type="project" value="UniProtKB-UniRule"/>
</dbReference>
<name>A0A7J3VTT1_CALS0</name>
<reference evidence="7" key="1">
    <citation type="journal article" date="2020" name="mSystems">
        <title>Genome- and Community-Level Interaction Insights into Carbon Utilization and Element Cycling Functions of Hydrothermarchaeota in Hydrothermal Sediment.</title>
        <authorList>
            <person name="Zhou Z."/>
            <person name="Liu Y."/>
            <person name="Xu W."/>
            <person name="Pan J."/>
            <person name="Luo Z.H."/>
            <person name="Li M."/>
        </authorList>
    </citation>
    <scope>NUCLEOTIDE SEQUENCE [LARGE SCALE GENOMIC DNA]</scope>
    <source>
        <strain evidence="7">SpSt-1074</strain>
    </source>
</reference>
<dbReference type="SUPFAM" id="SSF48140">
    <property type="entry name" value="Ribosomal protein L19 (L19e)"/>
    <property type="match status" value="1"/>
</dbReference>
<dbReference type="InterPro" id="IPR057260">
    <property type="entry name" value="Ribosomal_L19e_C"/>
</dbReference>
<sequence>MKLDFQKRVAADLLKCGVSRVKFDPERLEDIESAITRAEVRRLIQDGAIVKLPARGVSRARVEQRRRRGPGSREGAKHSLVPRKRLWISRVRAQRAYLKKLRDQGLIGKDNYRVLYSFVKAGNFKSVASLKEFIKARKMMGEASR</sequence>
<dbReference type="InterPro" id="IPR023638">
    <property type="entry name" value="Ribosomal_eL19_CS"/>
</dbReference>
<dbReference type="GO" id="GO:0022625">
    <property type="term" value="C:cytosolic large ribosomal subunit"/>
    <property type="evidence" value="ECO:0007669"/>
    <property type="project" value="InterPro"/>
</dbReference>
<dbReference type="GO" id="GO:0070180">
    <property type="term" value="F:large ribosomal subunit rRNA binding"/>
    <property type="evidence" value="ECO:0007669"/>
    <property type="project" value="UniProtKB-UniRule"/>
</dbReference>
<comment type="subunit">
    <text evidence="4">Part of the 50S ribosomal subunit.</text>
</comment>
<evidence type="ECO:0000256" key="2">
    <source>
        <dbReference type="ARBA" id="ARBA00022980"/>
    </source>
</evidence>
<evidence type="ECO:0000259" key="6">
    <source>
        <dbReference type="SMART" id="SM01416"/>
    </source>
</evidence>
<comment type="function">
    <text evidence="4">Binds to the 23S rRNA.</text>
</comment>
<dbReference type="EMBL" id="DRXH01000035">
    <property type="protein sequence ID" value="HHM43843.1"/>
    <property type="molecule type" value="Genomic_DNA"/>
</dbReference>
<keyword evidence="4" id="KW-0699">rRNA-binding</keyword>
<feature type="domain" description="Large ribosomal subunit protein eL19" evidence="6">
    <location>
        <begin position="2"/>
        <end position="138"/>
    </location>
</feature>
<evidence type="ECO:0000313" key="7">
    <source>
        <dbReference type="EMBL" id="HHM43843.1"/>
    </source>
</evidence>
<dbReference type="PROSITE" id="PS00526">
    <property type="entry name" value="RIBOSOMAL_L19E"/>
    <property type="match status" value="1"/>
</dbReference>
<evidence type="ECO:0000256" key="4">
    <source>
        <dbReference type="HAMAP-Rule" id="MF_01475"/>
    </source>
</evidence>
<keyword evidence="2 4" id="KW-0689">Ribosomal protein</keyword>
<comment type="caution">
    <text evidence="7">The sequence shown here is derived from an EMBL/GenBank/DDBJ whole genome shotgun (WGS) entry which is preliminary data.</text>
</comment>
<dbReference type="InterPro" id="IPR015972">
    <property type="entry name" value="Ribosomal_eL19_dom1"/>
</dbReference>
<comment type="similarity">
    <text evidence="1 4 5">Belongs to the eukaryotic ribosomal protein eL19 family.</text>
</comment>
<dbReference type="NCBIfam" id="NF006343">
    <property type="entry name" value="PRK08570.1"/>
    <property type="match status" value="1"/>
</dbReference>
<dbReference type="Pfam" id="PF25476">
    <property type="entry name" value="Ribosomal_L19e_C"/>
    <property type="match status" value="1"/>
</dbReference>
<evidence type="ECO:0000256" key="1">
    <source>
        <dbReference type="ARBA" id="ARBA00011082"/>
    </source>
</evidence>
<dbReference type="InterPro" id="IPR035970">
    <property type="entry name" value="60S_ribosomal_eL19_sf"/>
</dbReference>
<dbReference type="Gene3D" id="1.10.1200.240">
    <property type="match status" value="1"/>
</dbReference>
<protein>
    <recommendedName>
        <fullName evidence="4">Large ribosomal subunit protein eL19</fullName>
    </recommendedName>
</protein>
<dbReference type="InterPro" id="IPR057259">
    <property type="entry name" value="Ribosomal_L19e"/>
</dbReference>
<dbReference type="AlphaFoldDB" id="A0A7J3VTT1"/>
<dbReference type="HAMAP" id="MF_01475">
    <property type="entry name" value="Ribosomal_eL19"/>
    <property type="match status" value="1"/>
</dbReference>
<dbReference type="SMART" id="SM01416">
    <property type="entry name" value="Ribosomal_L19e"/>
    <property type="match status" value="1"/>
</dbReference>
<evidence type="ECO:0000256" key="5">
    <source>
        <dbReference type="RuleBase" id="RU000574"/>
    </source>
</evidence>
<dbReference type="GO" id="GO:0003735">
    <property type="term" value="F:structural constituent of ribosome"/>
    <property type="evidence" value="ECO:0007669"/>
    <property type="project" value="InterPro"/>
</dbReference>
<evidence type="ECO:0000256" key="3">
    <source>
        <dbReference type="ARBA" id="ARBA00023274"/>
    </source>
</evidence>
<dbReference type="InterPro" id="IPR000196">
    <property type="entry name" value="Ribosomal_eL19_dom"/>
</dbReference>
<dbReference type="FunFam" id="1.10.1650.10:FF:000001">
    <property type="entry name" value="Ribosomal protein L19"/>
    <property type="match status" value="1"/>
</dbReference>
<accession>A0A7J3VTT1</accession>